<reference evidence="1 2" key="1">
    <citation type="journal article" date="2019" name="Int. J. Syst. Evol. Microbiol.">
        <title>The Global Catalogue of Microorganisms (GCM) 10K type strain sequencing project: providing services to taxonomists for standard genome sequencing and annotation.</title>
        <authorList>
            <consortium name="The Broad Institute Genomics Platform"/>
            <consortium name="The Broad Institute Genome Sequencing Center for Infectious Disease"/>
            <person name="Wu L."/>
            <person name="Ma J."/>
        </authorList>
    </citation>
    <scope>NUCLEOTIDE SEQUENCE [LARGE SCALE GENOMIC DNA]</scope>
    <source>
        <strain evidence="1 2">JCM 16026</strain>
    </source>
</reference>
<organism evidence="1 2">
    <name type="scientific">Agrococcus versicolor</name>
    <dbReference type="NCBI Taxonomy" id="501482"/>
    <lineage>
        <taxon>Bacteria</taxon>
        <taxon>Bacillati</taxon>
        <taxon>Actinomycetota</taxon>
        <taxon>Actinomycetes</taxon>
        <taxon>Micrococcales</taxon>
        <taxon>Microbacteriaceae</taxon>
        <taxon>Agrococcus</taxon>
    </lineage>
</organism>
<dbReference type="EMBL" id="BAAAQT010000006">
    <property type="protein sequence ID" value="GAA2174852.1"/>
    <property type="molecule type" value="Genomic_DNA"/>
</dbReference>
<comment type="caution">
    <text evidence="1">The sequence shown here is derived from an EMBL/GenBank/DDBJ whole genome shotgun (WGS) entry which is preliminary data.</text>
</comment>
<dbReference type="RefSeq" id="WP_344343614.1">
    <property type="nucleotide sequence ID" value="NZ_BAAAQT010000006.1"/>
</dbReference>
<evidence type="ECO:0000313" key="1">
    <source>
        <dbReference type="EMBL" id="GAA2174852.1"/>
    </source>
</evidence>
<gene>
    <name evidence="1" type="ORF">GCM10009846_22400</name>
</gene>
<keyword evidence="2" id="KW-1185">Reference proteome</keyword>
<proteinExistence type="predicted"/>
<evidence type="ECO:0000313" key="2">
    <source>
        <dbReference type="Proteomes" id="UP001501599"/>
    </source>
</evidence>
<name>A0ABN3AUZ7_9MICO</name>
<protein>
    <submittedName>
        <fullName evidence="1">Uncharacterized protein</fullName>
    </submittedName>
</protein>
<sequence>MDDADAAALEHERRVLDRLEERARVLVGDRGTVERLSWSDVIWVVDITPANLNARRIRIVAEQRLLVSVGDRGGQFELSYSADDEAFAAQVIESVIAGRVYETLGVWGTTTHVEFEDGQRTSETAIAVWKRPGRSKRRPYEPY</sequence>
<dbReference type="Proteomes" id="UP001501599">
    <property type="component" value="Unassembled WGS sequence"/>
</dbReference>
<accession>A0ABN3AUZ7</accession>